<reference evidence="4 5" key="1">
    <citation type="submission" date="2020-02" db="EMBL/GenBank/DDBJ databases">
        <title>Genome sequencing for Kineobactrum sp. M2.</title>
        <authorList>
            <person name="Park S.-J."/>
        </authorList>
    </citation>
    <scope>NUCLEOTIDE SEQUENCE [LARGE SCALE GENOMIC DNA]</scope>
    <source>
        <strain evidence="4 5">M2</strain>
    </source>
</reference>
<evidence type="ECO:0000256" key="2">
    <source>
        <dbReference type="ARBA" id="ARBA00023136"/>
    </source>
</evidence>
<evidence type="ECO:0000256" key="1">
    <source>
        <dbReference type="ARBA" id="ARBA00004370"/>
    </source>
</evidence>
<keyword evidence="2" id="KW-0472">Membrane</keyword>
<dbReference type="AlphaFoldDB" id="A0A6C0U7M7"/>
<proteinExistence type="predicted"/>
<dbReference type="PANTHER" id="PTHR35603:SF2">
    <property type="entry name" value="OUTER MEMBRANE LIPOPROTEIN"/>
    <property type="match status" value="1"/>
</dbReference>
<feature type="domain" description="Glycine zipper 2TM" evidence="3">
    <location>
        <begin position="72"/>
        <end position="112"/>
    </location>
</feature>
<dbReference type="NCBIfam" id="NF008437">
    <property type="entry name" value="PRK11280.1"/>
    <property type="match status" value="1"/>
</dbReference>
<accession>A0A6C0U7M7</accession>
<dbReference type="GO" id="GO:0019867">
    <property type="term" value="C:outer membrane"/>
    <property type="evidence" value="ECO:0007669"/>
    <property type="project" value="InterPro"/>
</dbReference>
<comment type="subcellular location">
    <subcellularLocation>
        <location evidence="1">Membrane</location>
    </subcellularLocation>
</comment>
<dbReference type="InterPro" id="IPR051407">
    <property type="entry name" value="Bact_OM_lipoprot/Surf_antigen"/>
</dbReference>
<sequence>MNKSMLSGIVLGVAIAAAGGVVASYNWLDVSGDHAQVLEVSEVRETVQTPREVCQNVQVTRQQPVKDEHRVLGTVAGAVVGGVLGNQVGDGSGKKVATVAGAAAGGYAGNKTQERIQAGSTYVTTERQCETVTDSREEVRGYDVKYRLDGEEGSVRMAYHPGDRIPVTDGQLVLEK</sequence>
<evidence type="ECO:0000313" key="4">
    <source>
        <dbReference type="EMBL" id="QIB66455.1"/>
    </source>
</evidence>
<name>A0A6C0U7M7_9GAMM</name>
<dbReference type="InterPro" id="IPR008816">
    <property type="entry name" value="Gly_zipper_2TM_dom"/>
</dbReference>
<keyword evidence="5" id="KW-1185">Reference proteome</keyword>
<dbReference type="Proteomes" id="UP000477680">
    <property type="component" value="Chromosome"/>
</dbReference>
<organism evidence="4 5">
    <name type="scientific">Kineobactrum salinum</name>
    <dbReference type="NCBI Taxonomy" id="2708301"/>
    <lineage>
        <taxon>Bacteria</taxon>
        <taxon>Pseudomonadati</taxon>
        <taxon>Pseudomonadota</taxon>
        <taxon>Gammaproteobacteria</taxon>
        <taxon>Cellvibrionales</taxon>
        <taxon>Halieaceae</taxon>
        <taxon>Kineobactrum</taxon>
    </lineage>
</organism>
<protein>
    <submittedName>
        <fullName evidence="4">Glycine zipper 2TM domain-containing protein</fullName>
    </submittedName>
</protein>
<evidence type="ECO:0000259" key="3">
    <source>
        <dbReference type="Pfam" id="PF05433"/>
    </source>
</evidence>
<dbReference type="PANTHER" id="PTHR35603">
    <property type="match status" value="1"/>
</dbReference>
<dbReference type="EMBL" id="CP048711">
    <property type="protein sequence ID" value="QIB66455.1"/>
    <property type="molecule type" value="Genomic_DNA"/>
</dbReference>
<evidence type="ECO:0000313" key="5">
    <source>
        <dbReference type="Proteomes" id="UP000477680"/>
    </source>
</evidence>
<dbReference type="Pfam" id="PF05433">
    <property type="entry name" value="Rick_17kDa_Anti"/>
    <property type="match status" value="1"/>
</dbReference>
<dbReference type="KEGG" id="kim:G3T16_14660"/>
<gene>
    <name evidence="4" type="ORF">G3T16_14660</name>
</gene>